<feature type="transmembrane region" description="Helical" evidence="1">
    <location>
        <begin position="481"/>
        <end position="505"/>
    </location>
</feature>
<evidence type="ECO:0000313" key="3">
    <source>
        <dbReference type="Proteomes" id="UP001139722"/>
    </source>
</evidence>
<keyword evidence="1" id="KW-1133">Transmembrane helix</keyword>
<dbReference type="AlphaFoldDB" id="A0A9X2H261"/>
<feature type="transmembrane region" description="Helical" evidence="1">
    <location>
        <begin position="100"/>
        <end position="123"/>
    </location>
</feature>
<feature type="transmembrane region" description="Helical" evidence="1">
    <location>
        <begin position="400"/>
        <end position="421"/>
    </location>
</feature>
<keyword evidence="3" id="KW-1185">Reference proteome</keyword>
<feature type="transmembrane region" description="Helical" evidence="1">
    <location>
        <begin position="33"/>
        <end position="55"/>
    </location>
</feature>
<keyword evidence="1" id="KW-0812">Transmembrane</keyword>
<accession>A0A9X2H261</accession>
<dbReference type="EMBL" id="JAMZDY010000001">
    <property type="protein sequence ID" value="MCP2371285.1"/>
    <property type="molecule type" value="Genomic_DNA"/>
</dbReference>
<dbReference type="InterPro" id="IPR046671">
    <property type="entry name" value="DUF6541"/>
</dbReference>
<proteinExistence type="predicted"/>
<gene>
    <name evidence="2" type="ORF">BJ978_001961</name>
</gene>
<dbReference type="Pfam" id="PF20176">
    <property type="entry name" value="DUF6541"/>
    <property type="match status" value="1"/>
</dbReference>
<dbReference type="OrthoDB" id="3169698at2"/>
<reference evidence="2" key="1">
    <citation type="submission" date="2022-06" db="EMBL/GenBank/DDBJ databases">
        <title>Sequencing the genomes of 1000 actinobacteria strains.</title>
        <authorList>
            <person name="Klenk H.-P."/>
        </authorList>
    </citation>
    <scope>NUCLEOTIDE SEQUENCE</scope>
    <source>
        <strain evidence="2">DSM 22016</strain>
    </source>
</reference>
<keyword evidence="1" id="KW-0472">Membrane</keyword>
<comment type="caution">
    <text evidence="2">The sequence shown here is derived from an EMBL/GenBank/DDBJ whole genome shotgun (WGS) entry which is preliminary data.</text>
</comment>
<dbReference type="Proteomes" id="UP001139722">
    <property type="component" value="Unassembled WGS sequence"/>
</dbReference>
<protein>
    <submittedName>
        <fullName evidence="2">Uncharacterized protein</fullName>
    </submittedName>
</protein>
<feature type="transmembrane region" description="Helical" evidence="1">
    <location>
        <begin position="374"/>
        <end position="393"/>
    </location>
</feature>
<feature type="transmembrane region" description="Helical" evidence="1">
    <location>
        <begin position="441"/>
        <end position="461"/>
    </location>
</feature>
<feature type="transmembrane region" description="Helical" evidence="1">
    <location>
        <begin position="192"/>
        <end position="210"/>
    </location>
</feature>
<feature type="transmembrane region" description="Helical" evidence="1">
    <location>
        <begin position="61"/>
        <end position="79"/>
    </location>
</feature>
<feature type="transmembrane region" description="Helical" evidence="1">
    <location>
        <begin position="217"/>
        <end position="238"/>
    </location>
</feature>
<feature type="transmembrane region" description="Helical" evidence="1">
    <location>
        <begin position="297"/>
        <end position="313"/>
    </location>
</feature>
<organism evidence="2 3">
    <name type="scientific">Agromyces terreus</name>
    <dbReference type="NCBI Taxonomy" id="424795"/>
    <lineage>
        <taxon>Bacteria</taxon>
        <taxon>Bacillati</taxon>
        <taxon>Actinomycetota</taxon>
        <taxon>Actinomycetes</taxon>
        <taxon>Micrococcales</taxon>
        <taxon>Microbacteriaceae</taxon>
        <taxon>Agromyces</taxon>
    </lineage>
</organism>
<dbReference type="RefSeq" id="WP_156999503.1">
    <property type="nucleotide sequence ID" value="NZ_BAAANU010000018.1"/>
</dbReference>
<sequence length="653" mass="69736">MSWLEFVPPLLMAAAVMFGPGFALGFAAGARRFTLWAVAPAITVAFLSVLAIVYGRLGIEWAPLPIAAALVVVSVPVGVAGQLVRRRAARLPRTEPPVSIWTFVSLAIAAVIIGTQLVIGLGAPDRISQTFDAFFHLNGVRYILDTGSASSFDIQGLVLPEGAHAFYPAGWHAVTSLVAATGIGTIPVSVNAVSVVVAALVWPSGCLLLMRSLLPRSLSATLAVGVMAAAFPAFPLMMLTFGVLYPYALALALLPGALAFAFSLGQERAWRSRGIVFRSILLAVILVGIAFAQPAAAFAWAAMVLPLVIWRAIPAIRSVPGRRQAVWWVLLGLGLVAFAAVWIWFGRIGANSPWPTYTNPLWALVESVFQGFDGAIPSVVAGSLALLGVIDLIRRREKLWFVATWAVTVVLFVVAAAGPSWKLRAWVVGVFYRDPPRLSSLLVIAAVPMAVFGALFLWRLVQRFALPRLRLVPSSRGARSLGAGGLVVLVLATQLSPAMGAQLAWTARTYTDAEDAPILSGSERALIERIPEHVAEDAVIAGNPWTGAAFAYALTGRRMLNPHFNSYVFPEAAIINEHLNDALDDPAVCEAVRSAGVTHVLDFGSYFQDSGETGIRIDGATPYRGLRHLEEAGVAEEVDREGDAVLYRITACD</sequence>
<feature type="transmembrane region" description="Helical" evidence="1">
    <location>
        <begin position="6"/>
        <end position="26"/>
    </location>
</feature>
<feature type="transmembrane region" description="Helical" evidence="1">
    <location>
        <begin position="325"/>
        <end position="345"/>
    </location>
</feature>
<evidence type="ECO:0000256" key="1">
    <source>
        <dbReference type="SAM" id="Phobius"/>
    </source>
</evidence>
<name>A0A9X2H261_9MICO</name>
<feature type="transmembrane region" description="Helical" evidence="1">
    <location>
        <begin position="244"/>
        <end position="263"/>
    </location>
</feature>
<feature type="transmembrane region" description="Helical" evidence="1">
    <location>
        <begin position="275"/>
        <end position="291"/>
    </location>
</feature>
<evidence type="ECO:0000313" key="2">
    <source>
        <dbReference type="EMBL" id="MCP2371285.1"/>
    </source>
</evidence>